<comment type="caution">
    <text evidence="1">The sequence shown here is derived from an EMBL/GenBank/DDBJ whole genome shotgun (WGS) entry which is preliminary data.</text>
</comment>
<accession>A0A3E0VZ24</accession>
<dbReference type="AlphaFoldDB" id="A0A3E0VZ24"/>
<dbReference type="Proteomes" id="UP000256709">
    <property type="component" value="Unassembled WGS sequence"/>
</dbReference>
<protein>
    <submittedName>
        <fullName evidence="1">Uncharacterized protein</fullName>
    </submittedName>
</protein>
<reference evidence="1 2" key="1">
    <citation type="submission" date="2017-04" db="EMBL/GenBank/DDBJ databases">
        <title>Comparative genome analysis of Subtercola boreus.</title>
        <authorList>
            <person name="Cho Y.-J."/>
            <person name="Cho A."/>
            <person name="Kim O.-S."/>
            <person name="Lee J.-I."/>
        </authorList>
    </citation>
    <scope>NUCLEOTIDE SEQUENCE [LARGE SCALE GENOMIC DNA]</scope>
    <source>
        <strain evidence="1 2">P27444</strain>
    </source>
</reference>
<evidence type="ECO:0000313" key="2">
    <source>
        <dbReference type="Proteomes" id="UP000256709"/>
    </source>
</evidence>
<sequence>MDEVIRRVRDAHNLGASQLDADEPLPVFEDWGHRSGPVVDHITLREVFVSLNEVLATRDR</sequence>
<proteinExistence type="predicted"/>
<dbReference type="EMBL" id="NBXA01000013">
    <property type="protein sequence ID" value="RFA14543.1"/>
    <property type="molecule type" value="Genomic_DNA"/>
</dbReference>
<name>A0A3E0VZ24_9MICO</name>
<evidence type="ECO:0000313" key="1">
    <source>
        <dbReference type="EMBL" id="RFA14543.1"/>
    </source>
</evidence>
<gene>
    <name evidence="1" type="ORF">B7R21_06250</name>
</gene>
<organism evidence="1 2">
    <name type="scientific">Subtercola boreus</name>
    <dbReference type="NCBI Taxonomy" id="120213"/>
    <lineage>
        <taxon>Bacteria</taxon>
        <taxon>Bacillati</taxon>
        <taxon>Actinomycetota</taxon>
        <taxon>Actinomycetes</taxon>
        <taxon>Micrococcales</taxon>
        <taxon>Microbacteriaceae</taxon>
        <taxon>Subtercola</taxon>
    </lineage>
</organism>